<evidence type="ECO:0000256" key="2">
    <source>
        <dbReference type="PROSITE-ProRule" id="PRU00176"/>
    </source>
</evidence>
<comment type="caution">
    <text evidence="5">The sequence shown here is derived from an EMBL/GenBank/DDBJ whole genome shotgun (WGS) entry which is preliminary data.</text>
</comment>
<feature type="compositionally biased region" description="Basic and acidic residues" evidence="3">
    <location>
        <begin position="1"/>
        <end position="17"/>
    </location>
</feature>
<name>A0A9P7ABF0_9AGAM</name>
<accession>A0A9P7ABF0</accession>
<sequence>MAKSDKKADKKTADKAKAAKTAAASPAKAKSLASSKEILAKAKVLKASNGKASVKRTNDESSDDSSDSSSEDEQPKKTMLTSDSDDSSEEKKPANTPASKKGKSKVEIDDSSDSSSSDESSSDEVRDKDVVMQDVQPANGKKTDKAKAAKPTASPGKKVKLPTSSKDILAKAGALKASIAKASQSSDESSDSSSEGEPPKKAAPASDSDDSSDDEKPTSVPGGKKGKGKESGDSSDSSSDESSSDQDGAKGTEVQNAQPAKGTKRKAEAEPSVPPKKVKLVDGDVDAAPSVSTEETKSIFVGRLSWNIDNDWLAQEFASCGEVVSAQVQTDRATGKSRGFGYVHFASVDAVEKALQMNGKEIDGRPVNIDKSTPPDKSAVRENRAKSFGDTQSPVSSVLFVGNLSFGVNEDQLWEVFGEHGDVKSVRVPTDRDSGRPKGFAYVEFSAVEAAQTAHGQLQGYELDGRSLRLDYSQPRDNAGGGRGGGRGGLGDRGRGRGGFGGGDRGRGRGGFGGDRGGRGRGRGGDRGGRGGGRGRGGARTGAVTQFEGSKITFD</sequence>
<dbReference type="AlphaFoldDB" id="A0A9P7ABF0"/>
<proteinExistence type="predicted"/>
<feature type="compositionally biased region" description="Gly residues" evidence="3">
    <location>
        <begin position="479"/>
        <end position="489"/>
    </location>
</feature>
<dbReference type="EMBL" id="JABBWE010000101">
    <property type="protein sequence ID" value="KAG1785934.1"/>
    <property type="molecule type" value="Genomic_DNA"/>
</dbReference>
<dbReference type="GeneID" id="64601894"/>
<feature type="compositionally biased region" description="Acidic residues" evidence="3">
    <location>
        <begin position="60"/>
        <end position="72"/>
    </location>
</feature>
<keyword evidence="6" id="KW-1185">Reference proteome</keyword>
<dbReference type="SUPFAM" id="SSF54928">
    <property type="entry name" value="RNA-binding domain, RBD"/>
    <property type="match status" value="2"/>
</dbReference>
<feature type="compositionally biased region" description="Gly residues" evidence="3">
    <location>
        <begin position="496"/>
        <end position="515"/>
    </location>
</feature>
<evidence type="ECO:0000256" key="1">
    <source>
        <dbReference type="ARBA" id="ARBA00022884"/>
    </source>
</evidence>
<feature type="compositionally biased region" description="Gly residues" evidence="3">
    <location>
        <begin position="530"/>
        <end position="540"/>
    </location>
</feature>
<organism evidence="5 6">
    <name type="scientific">Suillus plorans</name>
    <dbReference type="NCBI Taxonomy" id="116603"/>
    <lineage>
        <taxon>Eukaryota</taxon>
        <taxon>Fungi</taxon>
        <taxon>Dikarya</taxon>
        <taxon>Basidiomycota</taxon>
        <taxon>Agaricomycotina</taxon>
        <taxon>Agaricomycetes</taxon>
        <taxon>Agaricomycetidae</taxon>
        <taxon>Boletales</taxon>
        <taxon>Suillineae</taxon>
        <taxon>Suillaceae</taxon>
        <taxon>Suillus</taxon>
    </lineage>
</organism>
<dbReference type="OrthoDB" id="439808at2759"/>
<dbReference type="Gene3D" id="3.30.70.330">
    <property type="match status" value="2"/>
</dbReference>
<evidence type="ECO:0000313" key="6">
    <source>
        <dbReference type="Proteomes" id="UP000719766"/>
    </source>
</evidence>
<feature type="region of interest" description="Disordered" evidence="3">
    <location>
        <begin position="471"/>
        <end position="555"/>
    </location>
</feature>
<protein>
    <recommendedName>
        <fullName evidence="4">RRM domain-containing protein</fullName>
    </recommendedName>
</protein>
<dbReference type="Pfam" id="PF00076">
    <property type="entry name" value="RRM_1"/>
    <property type="match status" value="2"/>
</dbReference>
<feature type="compositionally biased region" description="Low complexity" evidence="3">
    <location>
        <begin position="183"/>
        <end position="195"/>
    </location>
</feature>
<dbReference type="InterPro" id="IPR052462">
    <property type="entry name" value="SLIRP/GR-RBP-like"/>
</dbReference>
<feature type="region of interest" description="Disordered" evidence="3">
    <location>
        <begin position="1"/>
        <end position="281"/>
    </location>
</feature>
<dbReference type="PROSITE" id="PS50102">
    <property type="entry name" value="RRM"/>
    <property type="match status" value="2"/>
</dbReference>
<evidence type="ECO:0000259" key="4">
    <source>
        <dbReference type="PROSITE" id="PS50102"/>
    </source>
</evidence>
<dbReference type="SMART" id="SM00360">
    <property type="entry name" value="RRM"/>
    <property type="match status" value="2"/>
</dbReference>
<dbReference type="InterPro" id="IPR035979">
    <property type="entry name" value="RBD_domain_sf"/>
</dbReference>
<feature type="compositionally biased region" description="Low complexity" evidence="3">
    <location>
        <begin position="19"/>
        <end position="37"/>
    </location>
</feature>
<feature type="domain" description="RRM" evidence="4">
    <location>
        <begin position="397"/>
        <end position="475"/>
    </location>
</feature>
<feature type="domain" description="RRM" evidence="4">
    <location>
        <begin position="297"/>
        <end position="374"/>
    </location>
</feature>
<dbReference type="GO" id="GO:0003723">
    <property type="term" value="F:RNA binding"/>
    <property type="evidence" value="ECO:0007669"/>
    <property type="project" value="UniProtKB-UniRule"/>
</dbReference>
<dbReference type="PANTHER" id="PTHR48027">
    <property type="entry name" value="HETEROGENEOUS NUCLEAR RIBONUCLEOPROTEIN 87F-RELATED"/>
    <property type="match status" value="1"/>
</dbReference>
<keyword evidence="1 2" id="KW-0694">RNA-binding</keyword>
<dbReference type="InterPro" id="IPR012677">
    <property type="entry name" value="Nucleotide-bd_a/b_plait_sf"/>
</dbReference>
<dbReference type="Proteomes" id="UP000719766">
    <property type="component" value="Unassembled WGS sequence"/>
</dbReference>
<dbReference type="InterPro" id="IPR000504">
    <property type="entry name" value="RRM_dom"/>
</dbReference>
<evidence type="ECO:0000256" key="3">
    <source>
        <dbReference type="SAM" id="MobiDB-lite"/>
    </source>
</evidence>
<gene>
    <name evidence="5" type="ORF">HD556DRAFT_1456171</name>
</gene>
<dbReference type="RefSeq" id="XP_041153417.1">
    <property type="nucleotide sequence ID" value="XM_041308130.1"/>
</dbReference>
<evidence type="ECO:0000313" key="5">
    <source>
        <dbReference type="EMBL" id="KAG1785934.1"/>
    </source>
</evidence>
<reference evidence="5" key="1">
    <citation type="journal article" date="2020" name="New Phytol.">
        <title>Comparative genomics reveals dynamic genome evolution in host specialist ectomycorrhizal fungi.</title>
        <authorList>
            <person name="Lofgren L.A."/>
            <person name="Nguyen N.H."/>
            <person name="Vilgalys R."/>
            <person name="Ruytinx J."/>
            <person name="Liao H.L."/>
            <person name="Branco S."/>
            <person name="Kuo A."/>
            <person name="LaButti K."/>
            <person name="Lipzen A."/>
            <person name="Andreopoulos W."/>
            <person name="Pangilinan J."/>
            <person name="Riley R."/>
            <person name="Hundley H."/>
            <person name="Na H."/>
            <person name="Barry K."/>
            <person name="Grigoriev I.V."/>
            <person name="Stajich J.E."/>
            <person name="Kennedy P.G."/>
        </authorList>
    </citation>
    <scope>NUCLEOTIDE SEQUENCE</scope>
    <source>
        <strain evidence="5">S12</strain>
    </source>
</reference>